<dbReference type="PANTHER" id="PTHR30282">
    <property type="entry name" value="P-AMINOBENZOYL GLUTAMATE TRANSPORTER"/>
    <property type="match status" value="1"/>
</dbReference>
<feature type="transmembrane region" description="Helical" evidence="1">
    <location>
        <begin position="112"/>
        <end position="132"/>
    </location>
</feature>
<dbReference type="InterPro" id="IPR004697">
    <property type="entry name" value="AbgT"/>
</dbReference>
<keyword evidence="1" id="KW-1133">Transmembrane helix</keyword>
<reference evidence="2 3" key="1">
    <citation type="submission" date="2014-11" db="EMBL/GenBank/DDBJ databases">
        <title>Genome sequence and analysis of novel Kurthia sp.</title>
        <authorList>
            <person name="Lawson J.N."/>
            <person name="Gonzalez J.E."/>
            <person name="Rinauldi L."/>
            <person name="Xuan Z."/>
            <person name="Firman A."/>
            <person name="Shaddox L."/>
            <person name="Trudeau A."/>
            <person name="Shah S."/>
            <person name="Reiman D."/>
        </authorList>
    </citation>
    <scope>NUCLEOTIDE SEQUENCE [LARGE SCALE GENOMIC DNA]</scope>
    <source>
        <strain evidence="2 3">3B1D</strain>
    </source>
</reference>
<feature type="transmembrane region" description="Helical" evidence="1">
    <location>
        <begin position="80"/>
        <end position="100"/>
    </location>
</feature>
<feature type="transmembrane region" description="Helical" evidence="1">
    <location>
        <begin position="138"/>
        <end position="154"/>
    </location>
</feature>
<keyword evidence="1" id="KW-0472">Membrane</keyword>
<organism evidence="2 3">
    <name type="scientific">Candidatus Kurthia intestinigallinarum</name>
    <dbReference type="NCBI Taxonomy" id="1562256"/>
    <lineage>
        <taxon>Bacteria</taxon>
        <taxon>Bacillati</taxon>
        <taxon>Bacillota</taxon>
        <taxon>Bacilli</taxon>
        <taxon>Bacillales</taxon>
        <taxon>Caryophanaceae</taxon>
        <taxon>Kurthia</taxon>
    </lineage>
</organism>
<gene>
    <name evidence="2" type="ORF">QI30_00925</name>
</gene>
<dbReference type="AlphaFoldDB" id="A0A433RYJ8"/>
<feature type="transmembrane region" description="Helical" evidence="1">
    <location>
        <begin position="261"/>
        <end position="278"/>
    </location>
</feature>
<protein>
    <submittedName>
        <fullName evidence="2">Transporter</fullName>
    </submittedName>
</protein>
<feature type="transmembrane region" description="Helical" evidence="1">
    <location>
        <begin position="338"/>
        <end position="357"/>
    </location>
</feature>
<feature type="transmembrane region" description="Helical" evidence="1">
    <location>
        <begin position="377"/>
        <end position="398"/>
    </location>
</feature>
<dbReference type="EMBL" id="JTFC01000005">
    <property type="protein sequence ID" value="RUS58354.1"/>
    <property type="molecule type" value="Genomic_DNA"/>
</dbReference>
<comment type="caution">
    <text evidence="2">The sequence shown here is derived from an EMBL/GenBank/DDBJ whole genome shotgun (WGS) entry which is preliminary data.</text>
</comment>
<feature type="transmembrane region" description="Helical" evidence="1">
    <location>
        <begin position="468"/>
        <end position="492"/>
    </location>
</feature>
<dbReference type="Pfam" id="PF03806">
    <property type="entry name" value="ABG_transport"/>
    <property type="match status" value="1"/>
</dbReference>
<accession>A0A433RYJ8</accession>
<evidence type="ECO:0000313" key="2">
    <source>
        <dbReference type="EMBL" id="RUS58354.1"/>
    </source>
</evidence>
<dbReference type="PANTHER" id="PTHR30282:SF0">
    <property type="entry name" value="P-AMINOBENZOYL-GLUTAMATE TRANSPORT PROTEIN"/>
    <property type="match status" value="1"/>
</dbReference>
<evidence type="ECO:0000256" key="1">
    <source>
        <dbReference type="SAM" id="Phobius"/>
    </source>
</evidence>
<feature type="transmembrane region" description="Helical" evidence="1">
    <location>
        <begin position="209"/>
        <end position="227"/>
    </location>
</feature>
<dbReference type="GO" id="GO:1902604">
    <property type="term" value="P:p-aminobenzoyl-glutamate transmembrane transport"/>
    <property type="evidence" value="ECO:0007669"/>
    <property type="project" value="InterPro"/>
</dbReference>
<feature type="transmembrane region" description="Helical" evidence="1">
    <location>
        <begin position="410"/>
        <end position="432"/>
    </location>
</feature>
<dbReference type="OrthoDB" id="3314392at2"/>
<feature type="transmembrane region" description="Helical" evidence="1">
    <location>
        <begin position="298"/>
        <end position="317"/>
    </location>
</feature>
<evidence type="ECO:0000313" key="3">
    <source>
        <dbReference type="Proteomes" id="UP000288623"/>
    </source>
</evidence>
<keyword evidence="1" id="KW-0812">Transmembrane</keyword>
<name>A0A433RYJ8_9BACL</name>
<feature type="transmembrane region" description="Helical" evidence="1">
    <location>
        <begin position="166"/>
        <end position="189"/>
    </location>
</feature>
<dbReference type="Proteomes" id="UP000288623">
    <property type="component" value="Unassembled WGS sequence"/>
</dbReference>
<sequence>MGGNSRFDRFLHLVERVGNRLPDPFILFFYLTILLVIATFFLSIYGDAVKHPTTGDPVAVKTLVSTEGIRYILSDMITNFTSFAPLGLVIVVMLGIGLSEKVGLLEVAMKQAILATPGRIITFAVFFIGILANVASDAAFVVVPPLAALAFLAVGRHPLAGLASGLAATGIGFSANIIIAGTDVLLSGIATEVAKGFNPDAHVSPVDNWFFMSVSTFVLATLGTIITEKYVEPRLGKYTGDHKDDMAHVITALEKKGLRNACIAMAIYVIALLIALFIPNSPLLNDDGTFLRSPFLTGIVPLLFGLFLVAGITYGVTIQKIQSTKDVPKLMAEAVKDLSGYIVLVFMIAQFVAFFNWTNLSTWLAVHFSNILEFLNLTNIFAIILFVLLVACLSLFIISGSALWALVAPIFIPTFMALGYNPAFIQLAYRIGESSTNMVTPLNPYFAIILSFLHVYDKKAGIGTLMSLMIPYTVAFLIVWTLLLVIFALFNIPIGPGIYMKM</sequence>
<feature type="transmembrane region" description="Helical" evidence="1">
    <location>
        <begin position="25"/>
        <end position="45"/>
    </location>
</feature>
<dbReference type="GO" id="GO:0015558">
    <property type="term" value="F:secondary active p-aminobenzoyl-glutamate transmembrane transporter activity"/>
    <property type="evidence" value="ECO:0007669"/>
    <property type="project" value="InterPro"/>
</dbReference>
<feature type="transmembrane region" description="Helical" evidence="1">
    <location>
        <begin position="438"/>
        <end position="456"/>
    </location>
</feature>
<proteinExistence type="predicted"/>
<keyword evidence="3" id="KW-1185">Reference proteome</keyword>